<dbReference type="GO" id="GO:0031201">
    <property type="term" value="C:SNARE complex"/>
    <property type="evidence" value="ECO:0007669"/>
    <property type="project" value="TreeGrafter"/>
</dbReference>
<dbReference type="GO" id="GO:0015031">
    <property type="term" value="P:protein transport"/>
    <property type="evidence" value="ECO:0007669"/>
    <property type="project" value="UniProtKB-KW"/>
</dbReference>
<keyword evidence="5" id="KW-0653">Protein transport</keyword>
<accession>A0A316Z151</accession>
<evidence type="ECO:0000256" key="2">
    <source>
        <dbReference type="ARBA" id="ARBA00009063"/>
    </source>
</evidence>
<evidence type="ECO:0000256" key="6">
    <source>
        <dbReference type="ARBA" id="ARBA00022989"/>
    </source>
</evidence>
<dbReference type="PANTHER" id="PTHR15959">
    <property type="entry name" value="SYNTAXIN-18"/>
    <property type="match status" value="1"/>
</dbReference>
<evidence type="ECO:0000256" key="1">
    <source>
        <dbReference type="ARBA" id="ARBA00004211"/>
    </source>
</evidence>
<keyword evidence="6 10" id="KW-1133">Transmembrane helix</keyword>
<evidence type="ECO:0000256" key="7">
    <source>
        <dbReference type="ARBA" id="ARBA00023054"/>
    </source>
</evidence>
<proteinExistence type="inferred from homology"/>
<dbReference type="PANTHER" id="PTHR15959:SF0">
    <property type="entry name" value="SYNTAXIN-18"/>
    <property type="match status" value="1"/>
</dbReference>
<keyword evidence="12" id="KW-1185">Reference proteome</keyword>
<evidence type="ECO:0000256" key="3">
    <source>
        <dbReference type="ARBA" id="ARBA00022448"/>
    </source>
</evidence>
<evidence type="ECO:0000313" key="12">
    <source>
        <dbReference type="Proteomes" id="UP000245946"/>
    </source>
</evidence>
<dbReference type="GO" id="GO:0006890">
    <property type="term" value="P:retrograde vesicle-mediated transport, Golgi to endoplasmic reticulum"/>
    <property type="evidence" value="ECO:0007669"/>
    <property type="project" value="TreeGrafter"/>
</dbReference>
<keyword evidence="4 10" id="KW-0812">Transmembrane</keyword>
<dbReference type="GO" id="GO:0005783">
    <property type="term" value="C:endoplasmic reticulum"/>
    <property type="evidence" value="ECO:0007669"/>
    <property type="project" value="TreeGrafter"/>
</dbReference>
<keyword evidence="8 10" id="KW-0472">Membrane</keyword>
<protein>
    <recommendedName>
        <fullName evidence="13">t-SNARE coiled-coil homology domain-containing protein</fullName>
    </recommendedName>
</protein>
<keyword evidence="3" id="KW-0813">Transport</keyword>
<comment type="similarity">
    <text evidence="2">Belongs to the syntaxin family.</text>
</comment>
<comment type="subcellular location">
    <subcellularLocation>
        <location evidence="1">Membrane</location>
        <topology evidence="1">Single-pass type IV membrane protein</topology>
    </subcellularLocation>
</comment>
<dbReference type="Proteomes" id="UP000245946">
    <property type="component" value="Unassembled WGS sequence"/>
</dbReference>
<evidence type="ECO:0000256" key="5">
    <source>
        <dbReference type="ARBA" id="ARBA00022927"/>
    </source>
</evidence>
<evidence type="ECO:0000313" key="11">
    <source>
        <dbReference type="EMBL" id="PWN95076.1"/>
    </source>
</evidence>
<evidence type="ECO:0000256" key="8">
    <source>
        <dbReference type="ARBA" id="ARBA00023136"/>
    </source>
</evidence>
<evidence type="ECO:0000256" key="4">
    <source>
        <dbReference type="ARBA" id="ARBA00022692"/>
    </source>
</evidence>
<sequence length="406" mass="42549">MPRLVAAELTPLFRERCPARSSSGSASSSNDGSTSSASAEALAAAARFLAARSAARGPVGYLPPAPGSSSSAAGKERHDEAARPEARIRHAERAWIDEAQRIAAHLHALHLFLAAVRRPYLSTRSSRNGSSSAAASRTLPLPGAPAAALAAWAREAPALVDAERAQIDWAVSDALRKAVQRVEGLEEGEAVRQRTTSSSSLLSRLRPSSTFGTRAHPLFSAQLAAHRAAICASLRTQLQALSAALRALQERHLAAAKAAARLAAGASARLTRSASSAAGMGVEMDAVAAPAGALGLAAPSAEQAQLFDAEASALVRVLEADLHAVQAAERRLAEIGELQTTLLQHLGAQMDTTRALGEEAMLHRQGVEMGNVQLEKARRSHRAATKWLAIFLVGSGCGLLFLHWMD</sequence>
<dbReference type="GeneID" id="37266776"/>
<name>A0A316Z151_9BASI</name>
<feature type="compositionally biased region" description="Basic and acidic residues" evidence="9">
    <location>
        <begin position="74"/>
        <end position="85"/>
    </location>
</feature>
<feature type="compositionally biased region" description="Low complexity" evidence="9">
    <location>
        <begin position="19"/>
        <end position="37"/>
    </location>
</feature>
<feature type="transmembrane region" description="Helical" evidence="10">
    <location>
        <begin position="387"/>
        <end position="405"/>
    </location>
</feature>
<dbReference type="AlphaFoldDB" id="A0A316Z151"/>
<gene>
    <name evidence="11" type="ORF">FA09DRAFT_159275</name>
</gene>
<evidence type="ECO:0000256" key="10">
    <source>
        <dbReference type="SAM" id="Phobius"/>
    </source>
</evidence>
<reference evidence="11 12" key="1">
    <citation type="journal article" date="2018" name="Mol. Biol. Evol.">
        <title>Broad Genomic Sampling Reveals a Smut Pathogenic Ancestry of the Fungal Clade Ustilaginomycotina.</title>
        <authorList>
            <person name="Kijpornyongpan T."/>
            <person name="Mondo S.J."/>
            <person name="Barry K."/>
            <person name="Sandor L."/>
            <person name="Lee J."/>
            <person name="Lipzen A."/>
            <person name="Pangilinan J."/>
            <person name="LaButti K."/>
            <person name="Hainaut M."/>
            <person name="Henrissat B."/>
            <person name="Grigoriev I.V."/>
            <person name="Spatafora J.W."/>
            <person name="Aime M.C."/>
        </authorList>
    </citation>
    <scope>NUCLEOTIDE SEQUENCE [LARGE SCALE GENOMIC DNA]</scope>
    <source>
        <strain evidence="11 12">MCA 4186</strain>
    </source>
</reference>
<feature type="region of interest" description="Disordered" evidence="9">
    <location>
        <begin position="16"/>
        <end position="37"/>
    </location>
</feature>
<dbReference type="EMBL" id="KZ819307">
    <property type="protein sequence ID" value="PWN95076.1"/>
    <property type="molecule type" value="Genomic_DNA"/>
</dbReference>
<dbReference type="OrthoDB" id="342981at2759"/>
<keyword evidence="7" id="KW-0175">Coiled coil</keyword>
<dbReference type="STRING" id="58919.A0A316Z151"/>
<dbReference type="RefSeq" id="XP_025595355.1">
    <property type="nucleotide sequence ID" value="XM_025739230.1"/>
</dbReference>
<evidence type="ECO:0000256" key="9">
    <source>
        <dbReference type="SAM" id="MobiDB-lite"/>
    </source>
</evidence>
<feature type="region of interest" description="Disordered" evidence="9">
    <location>
        <begin position="60"/>
        <end position="85"/>
    </location>
</feature>
<evidence type="ECO:0008006" key="13">
    <source>
        <dbReference type="Google" id="ProtNLM"/>
    </source>
</evidence>
<organism evidence="11 12">
    <name type="scientific">Tilletiopsis washingtonensis</name>
    <dbReference type="NCBI Taxonomy" id="58919"/>
    <lineage>
        <taxon>Eukaryota</taxon>
        <taxon>Fungi</taxon>
        <taxon>Dikarya</taxon>
        <taxon>Basidiomycota</taxon>
        <taxon>Ustilaginomycotina</taxon>
        <taxon>Exobasidiomycetes</taxon>
        <taxon>Entylomatales</taxon>
        <taxon>Entylomatales incertae sedis</taxon>
        <taxon>Tilletiopsis</taxon>
    </lineage>
</organism>